<proteinExistence type="predicted"/>
<evidence type="ECO:0000259" key="3">
    <source>
        <dbReference type="Pfam" id="PF19040"/>
    </source>
</evidence>
<dbReference type="InterPro" id="IPR043968">
    <property type="entry name" value="SGNH"/>
</dbReference>
<dbReference type="Proteomes" id="UP000814207">
    <property type="component" value="Unassembled WGS sequence"/>
</dbReference>
<dbReference type="Pfam" id="PF19040">
    <property type="entry name" value="SGNH"/>
    <property type="match status" value="1"/>
</dbReference>
<feature type="transmembrane region" description="Helical" evidence="1">
    <location>
        <begin position="166"/>
        <end position="186"/>
    </location>
</feature>
<reference evidence="4" key="1">
    <citation type="submission" date="2019-11" db="EMBL/GenBank/DDBJ databases">
        <title>Epiphytic Pseudomonas syringae from cherry orchards.</title>
        <authorList>
            <person name="Hulin M.T."/>
        </authorList>
    </citation>
    <scope>NUCLEOTIDE SEQUENCE</scope>
    <source>
        <strain evidence="4">PA-6-9A</strain>
    </source>
</reference>
<feature type="transmembrane region" description="Helical" evidence="1">
    <location>
        <begin position="225"/>
        <end position="245"/>
    </location>
</feature>
<evidence type="ECO:0000313" key="4">
    <source>
        <dbReference type="EMBL" id="MCF5062035.1"/>
    </source>
</evidence>
<organism evidence="4 5">
    <name type="scientific">Pseudomonas syringae</name>
    <dbReference type="NCBI Taxonomy" id="317"/>
    <lineage>
        <taxon>Bacteria</taxon>
        <taxon>Pseudomonadati</taxon>
        <taxon>Pseudomonadota</taxon>
        <taxon>Gammaproteobacteria</taxon>
        <taxon>Pseudomonadales</taxon>
        <taxon>Pseudomonadaceae</taxon>
        <taxon>Pseudomonas</taxon>
    </lineage>
</organism>
<dbReference type="GO" id="GO:0016020">
    <property type="term" value="C:membrane"/>
    <property type="evidence" value="ECO:0007669"/>
    <property type="project" value="TreeGrafter"/>
</dbReference>
<comment type="caution">
    <text evidence="4">The sequence shown here is derived from an EMBL/GenBank/DDBJ whole genome shotgun (WGS) entry which is preliminary data.</text>
</comment>
<dbReference type="PANTHER" id="PTHR23028:SF53">
    <property type="entry name" value="ACYL_TRANSF_3 DOMAIN-CONTAINING PROTEIN"/>
    <property type="match status" value="1"/>
</dbReference>
<dbReference type="InterPro" id="IPR050879">
    <property type="entry name" value="Acyltransferase_3"/>
</dbReference>
<feature type="transmembrane region" description="Helical" evidence="1">
    <location>
        <begin position="34"/>
        <end position="55"/>
    </location>
</feature>
<dbReference type="Pfam" id="PF01757">
    <property type="entry name" value="Acyl_transf_3"/>
    <property type="match status" value="1"/>
</dbReference>
<evidence type="ECO:0000256" key="1">
    <source>
        <dbReference type="SAM" id="Phobius"/>
    </source>
</evidence>
<gene>
    <name evidence="4" type="ORF">GIW73_03580</name>
</gene>
<keyword evidence="1" id="KW-0812">Transmembrane</keyword>
<dbReference type="EMBL" id="WKEU01000007">
    <property type="protein sequence ID" value="MCF5062035.1"/>
    <property type="molecule type" value="Genomic_DNA"/>
</dbReference>
<dbReference type="GO" id="GO:0016747">
    <property type="term" value="F:acyltransferase activity, transferring groups other than amino-acyl groups"/>
    <property type="evidence" value="ECO:0007669"/>
    <property type="project" value="InterPro"/>
</dbReference>
<protein>
    <submittedName>
        <fullName evidence="4">Acyltransferase family protein</fullName>
    </submittedName>
</protein>
<keyword evidence="1" id="KW-0472">Membrane</keyword>
<evidence type="ECO:0000259" key="2">
    <source>
        <dbReference type="Pfam" id="PF01757"/>
    </source>
</evidence>
<feature type="domain" description="Acyltransferase 3" evidence="2">
    <location>
        <begin position="10"/>
        <end position="333"/>
    </location>
</feature>
<dbReference type="PANTHER" id="PTHR23028">
    <property type="entry name" value="ACETYLTRANSFERASE"/>
    <property type="match status" value="1"/>
</dbReference>
<dbReference type="AlphaFoldDB" id="A0A9Q3ZT94"/>
<keyword evidence="1" id="KW-1133">Transmembrane helix</keyword>
<sequence>MSSHPQYRPDIDGMRALAVMAVVIYHAFPTLIPGGFIGVDVFFVISGYLITGILLKNLASGRLDIFDFYARRAKRIFPALSLVLLFCVVFGWFFLFDSEYRKLGKHVASGAGFVANLTLWSESGYFDAAAELKPLLHLLSLGVEEQFYLAWPLVLWLGWKFRKTSLIVIPALAIASFYLCVTKVSSDPVEAFYSPLTRFWELAFGGILSYLHIHRRVSRAARPQWISEISAIGALMLLAGGFAIIDASKPFPGMLAAVPVAASLLLIGPAEGSMVTRLVLANRFAVWIGLISFPLYLWHWPLISLATILKGEFPSAEYRRYAVLAAILLAWLTYKFVEKPIRFSQRSIVPKGLAALVLVIGCSGYLVYKGAAVEIKGPNEIAAEYGQKKFFDYLAGNYQVCSEASIRETALTYDGRIRCMQSKPGPNVDLAIIGDSHAEHLFNGIANSLPDLNVAYYIKASAPFVGNTDFKEIYEFLERPGSPKKVMIAVHWIKRMDQISKNSSLEKEVLASVQKLLANGKDVYLVDDTPRFPVEPKKCLIKARVQKHACSVPISEAKREFDAYEGTLLNVLRREPRIKYVPINQYFCDSKRCSMTLNGRLLFRDKNHLNVSGSNYVGELLLRDNPGLFN</sequence>
<dbReference type="GO" id="GO:0009103">
    <property type="term" value="P:lipopolysaccharide biosynthetic process"/>
    <property type="evidence" value="ECO:0007669"/>
    <property type="project" value="TreeGrafter"/>
</dbReference>
<feature type="domain" description="SGNH" evidence="3">
    <location>
        <begin position="417"/>
        <end position="622"/>
    </location>
</feature>
<feature type="transmembrane region" description="Helical" evidence="1">
    <location>
        <begin position="12"/>
        <end position="28"/>
    </location>
</feature>
<keyword evidence="4" id="KW-0808">Transferase</keyword>
<keyword evidence="4" id="KW-0012">Acyltransferase</keyword>
<feature type="transmembrane region" description="Helical" evidence="1">
    <location>
        <begin position="76"/>
        <end position="95"/>
    </location>
</feature>
<accession>A0A9Q3ZT94</accession>
<feature type="transmembrane region" description="Helical" evidence="1">
    <location>
        <begin position="135"/>
        <end position="159"/>
    </location>
</feature>
<feature type="transmembrane region" description="Helical" evidence="1">
    <location>
        <begin position="349"/>
        <end position="368"/>
    </location>
</feature>
<feature type="transmembrane region" description="Helical" evidence="1">
    <location>
        <begin position="280"/>
        <end position="298"/>
    </location>
</feature>
<feature type="transmembrane region" description="Helical" evidence="1">
    <location>
        <begin position="318"/>
        <end position="337"/>
    </location>
</feature>
<dbReference type="InterPro" id="IPR002656">
    <property type="entry name" value="Acyl_transf_3_dom"/>
</dbReference>
<feature type="transmembrane region" description="Helical" evidence="1">
    <location>
        <begin position="251"/>
        <end position="268"/>
    </location>
</feature>
<name>A0A9Q3ZT94_PSESX</name>
<evidence type="ECO:0000313" key="5">
    <source>
        <dbReference type="Proteomes" id="UP000814207"/>
    </source>
</evidence>
<feature type="transmembrane region" description="Helical" evidence="1">
    <location>
        <begin position="192"/>
        <end position="213"/>
    </location>
</feature>